<dbReference type="Gene3D" id="3.40.710.10">
    <property type="entry name" value="DD-peptidase/beta-lactamase superfamily"/>
    <property type="match status" value="1"/>
</dbReference>
<dbReference type="PANTHER" id="PTHR43283:SF17">
    <property type="entry name" value="(LOVD), PUTATIVE (AFU_ORTHOLOGUE AFUA_5G00920)-RELATED"/>
    <property type="match status" value="1"/>
</dbReference>
<dbReference type="InterPro" id="IPR050789">
    <property type="entry name" value="Diverse_Enzym_Activities"/>
</dbReference>
<evidence type="ECO:0000313" key="5">
    <source>
        <dbReference type="Proteomes" id="UP000237144"/>
    </source>
</evidence>
<feature type="domain" description="Beta-lactamase-related" evidence="3">
    <location>
        <begin position="62"/>
        <end position="389"/>
    </location>
</feature>
<dbReference type="Pfam" id="PF00144">
    <property type="entry name" value="Beta-lactamase"/>
    <property type="match status" value="1"/>
</dbReference>
<dbReference type="AlphaFoldDB" id="A0A2S5B095"/>
<evidence type="ECO:0000259" key="3">
    <source>
        <dbReference type="Pfam" id="PF00144"/>
    </source>
</evidence>
<reference evidence="4 5" key="1">
    <citation type="journal article" date="2018" name="Front. Microbiol.">
        <title>Prospects for Fungal Bioremediation of Acidic Radioactive Waste Sites: Characterization and Genome Sequence of Rhodotorula taiwanensis MD1149.</title>
        <authorList>
            <person name="Tkavc R."/>
            <person name="Matrosova V.Y."/>
            <person name="Grichenko O.E."/>
            <person name="Gostincar C."/>
            <person name="Volpe R.P."/>
            <person name="Klimenkova P."/>
            <person name="Gaidamakova E.K."/>
            <person name="Zhou C.E."/>
            <person name="Stewart B.J."/>
            <person name="Lyman M.G."/>
            <person name="Malfatti S.A."/>
            <person name="Rubinfeld B."/>
            <person name="Courtot M."/>
            <person name="Singh J."/>
            <person name="Dalgard C.L."/>
            <person name="Hamilton T."/>
            <person name="Frey K.G."/>
            <person name="Gunde-Cimerman N."/>
            <person name="Dugan L."/>
            <person name="Daly M.J."/>
        </authorList>
    </citation>
    <scope>NUCLEOTIDE SEQUENCE [LARGE SCALE GENOMIC DNA]</scope>
    <source>
        <strain evidence="4 5">MD1149</strain>
    </source>
</reference>
<dbReference type="Proteomes" id="UP000237144">
    <property type="component" value="Unassembled WGS sequence"/>
</dbReference>
<protein>
    <recommendedName>
        <fullName evidence="3">Beta-lactamase-related domain-containing protein</fullName>
    </recommendedName>
</protein>
<evidence type="ECO:0000256" key="2">
    <source>
        <dbReference type="ARBA" id="ARBA00022801"/>
    </source>
</evidence>
<organism evidence="4 5">
    <name type="scientific">Rhodotorula taiwanensis</name>
    <dbReference type="NCBI Taxonomy" id="741276"/>
    <lineage>
        <taxon>Eukaryota</taxon>
        <taxon>Fungi</taxon>
        <taxon>Dikarya</taxon>
        <taxon>Basidiomycota</taxon>
        <taxon>Pucciniomycotina</taxon>
        <taxon>Microbotryomycetes</taxon>
        <taxon>Sporidiobolales</taxon>
        <taxon>Sporidiobolaceae</taxon>
        <taxon>Rhodotorula</taxon>
    </lineage>
</organism>
<comment type="similarity">
    <text evidence="1">Belongs to the class-A beta-lactamase family.</text>
</comment>
<dbReference type="SUPFAM" id="SSF56601">
    <property type="entry name" value="beta-lactamase/transpeptidase-like"/>
    <property type="match status" value="1"/>
</dbReference>
<evidence type="ECO:0000256" key="1">
    <source>
        <dbReference type="ARBA" id="ARBA00009009"/>
    </source>
</evidence>
<dbReference type="GO" id="GO:0016787">
    <property type="term" value="F:hydrolase activity"/>
    <property type="evidence" value="ECO:0007669"/>
    <property type="project" value="UniProtKB-KW"/>
</dbReference>
<accession>A0A2S5B095</accession>
<dbReference type="OrthoDB" id="428260at2759"/>
<proteinExistence type="inferred from homology"/>
<dbReference type="InterPro" id="IPR001466">
    <property type="entry name" value="Beta-lactam-related"/>
</dbReference>
<evidence type="ECO:0000313" key="4">
    <source>
        <dbReference type="EMBL" id="POY70203.1"/>
    </source>
</evidence>
<sequence>MLSNAKELDSVIARLTRDPYRDLPRLVVMAATTDEPLIYSGRGGYAQLPAKPTDASELERLGEPASEDSVFELYSCTKLPAVIAGLQLVEQGKISVDDDASKYIPELKDVKVFKGFDDNDELNLEPISRPVTIHHLLTHTSGSLYTVFDPTMNRVGEKLAGKANVYGAGNSPQNLHEIPFVAQPGEKFCYGYSLDYLTSIVEKVSGLPLEQYFKENIFEPLGIDDLSFMANAKQMPMAFENSATPDGPYTIRANDPMSEKQHFGGAGLKGSPRSYLKIIRALLRGGESDGKRILRQETVDLMFKEQLASDEQRETFQRMAQLNFDPAIRKAGGKVDPATTHGYGGGLHAESPTGKALGTLSWSGMANTYWWVDRTNDLAAVVFTNVLPVGTQRVMEGWHEVEEKLYEGIKKK</sequence>
<comment type="caution">
    <text evidence="4">The sequence shown here is derived from an EMBL/GenBank/DDBJ whole genome shotgun (WGS) entry which is preliminary data.</text>
</comment>
<dbReference type="EMBL" id="PJQD01000140">
    <property type="protein sequence ID" value="POY70203.1"/>
    <property type="molecule type" value="Genomic_DNA"/>
</dbReference>
<gene>
    <name evidence="4" type="ORF">BMF94_6786</name>
</gene>
<name>A0A2S5B095_9BASI</name>
<dbReference type="STRING" id="741276.A0A2S5B095"/>
<dbReference type="InterPro" id="IPR012338">
    <property type="entry name" value="Beta-lactam/transpept-like"/>
</dbReference>
<dbReference type="PANTHER" id="PTHR43283">
    <property type="entry name" value="BETA-LACTAMASE-RELATED"/>
    <property type="match status" value="1"/>
</dbReference>
<keyword evidence="2" id="KW-0378">Hydrolase</keyword>
<keyword evidence="5" id="KW-1185">Reference proteome</keyword>